<evidence type="ECO:0000256" key="1">
    <source>
        <dbReference type="SAM" id="MobiDB-lite"/>
    </source>
</evidence>
<protein>
    <submittedName>
        <fullName evidence="2">Uncharacterized protein</fullName>
    </submittedName>
</protein>
<feature type="region of interest" description="Disordered" evidence="1">
    <location>
        <begin position="952"/>
        <end position="974"/>
    </location>
</feature>
<sequence length="1010" mass="114270">MPATHALDAAVHTGAVHPRSEQVARLNILPGLLNRDAVPLPSCIFVDAREAFLKMKDDEYRELRRVTKKYRICFDGPVDSDKWPSAHERLFRNIKLLGKTSYHEYKELKKAASADAPWGAYAVKRAERIANLAERCRSENRNEAGWRLAMEPEIFARFTVEVACPECRARIWRAEIEVETENTPNEGPSLEERRKRRTPCHCPPESRQQDFNDIGLNRLFSDRAEELVVHDEVIKSEVPKKDYPDRIYGLRETKVFEKALSAPFRNFESDDAQDRLVRDAVLSSPFRQLDDALIFPFLILEAKSEMGESFASIEMQTALSVRTLIKMQEDLQRRCDYQLKWHDGPLVWFLANRGDEWRVAATYVETVGQDTKEVNYRVIELWSGRLVSRDGALQLLLIIDHIFDWARDVYRCAVLDHLRLLSAADPSDVMSVANDSDIFSMANPIKSWIDRTQTNPAPAFAGGDGVEETVEAIRPMRELDSREGVFRHSIFIDSEFLGLHVTGDNVGTMLQSFNTPTQAKLFARKLLRVLSSKKTLSLTEATLNELENSWTGGASHFDSPLTPDTEFVVRMLFRTYLTDDWNQVRELSYVAVSRDGLEVLKARSGLTRPFRERGAMCEQQSVIEMFRRRQTMSSISNLHAAISRVALSLEMVSEKSSEDKSTEQLRFEKEEREDQAYTIIREVYRKNQVGMRAVTEPFIHTSSRTDKQALEGSLDNNNTDTTGTSGSCCLTNQKYVLLVGNCVQVSGFTSYPTEVCLYVVSGPPVIPPLSLITKALQKILEENNRIHITLRYSKPSLSAKWNLENVYTTADQNHIHKLDAWIKHLSEKTDWFRISSDNAIDQNSPAGIPGFGGNSNRSSENNPRAQTSSQRDEQATTGSATPSIAAFSLLERRRGEREAAFHSDMQKALQMSLDEVNSHLRSGHRQPSGSVDSREEEDDPDLRAAIAISLQEMEESSSTEMPDAPPVVGSTEDMPTAQGLIENRVHNHSIPDYDFPAFIDAARENSGLNI</sequence>
<evidence type="ECO:0000313" key="3">
    <source>
        <dbReference type="Proteomes" id="UP001590951"/>
    </source>
</evidence>
<proteinExistence type="predicted"/>
<accession>A0ABR4B765</accession>
<dbReference type="EMBL" id="JBHFEH010000020">
    <property type="protein sequence ID" value="KAL2053460.1"/>
    <property type="molecule type" value="Genomic_DNA"/>
</dbReference>
<organism evidence="2 3">
    <name type="scientific">Lepraria finkii</name>
    <dbReference type="NCBI Taxonomy" id="1340010"/>
    <lineage>
        <taxon>Eukaryota</taxon>
        <taxon>Fungi</taxon>
        <taxon>Dikarya</taxon>
        <taxon>Ascomycota</taxon>
        <taxon>Pezizomycotina</taxon>
        <taxon>Lecanoromycetes</taxon>
        <taxon>OSLEUM clade</taxon>
        <taxon>Lecanoromycetidae</taxon>
        <taxon>Lecanorales</taxon>
        <taxon>Lecanorineae</taxon>
        <taxon>Stereocaulaceae</taxon>
        <taxon>Lepraria</taxon>
    </lineage>
</organism>
<feature type="compositionally biased region" description="Polar residues" evidence="1">
    <location>
        <begin position="854"/>
        <end position="882"/>
    </location>
</feature>
<dbReference type="InterPro" id="IPR003903">
    <property type="entry name" value="UIM_dom"/>
</dbReference>
<reference evidence="2 3" key="1">
    <citation type="submission" date="2024-09" db="EMBL/GenBank/DDBJ databases">
        <title>Rethinking Asexuality: The Enigmatic Case of Functional Sexual Genes in Lepraria (Stereocaulaceae).</title>
        <authorList>
            <person name="Doellman M."/>
            <person name="Sun Y."/>
            <person name="Barcenas-Pena A."/>
            <person name="Lumbsch H.T."/>
            <person name="Grewe F."/>
        </authorList>
    </citation>
    <scope>NUCLEOTIDE SEQUENCE [LARGE SCALE GENOMIC DNA]</scope>
    <source>
        <strain evidence="2 3">Grewe 0041</strain>
    </source>
</reference>
<name>A0ABR4B765_9LECA</name>
<comment type="caution">
    <text evidence="2">The sequence shown here is derived from an EMBL/GenBank/DDBJ whole genome shotgun (WGS) entry which is preliminary data.</text>
</comment>
<gene>
    <name evidence="2" type="ORF">ABVK25_006111</name>
</gene>
<evidence type="ECO:0000313" key="2">
    <source>
        <dbReference type="EMBL" id="KAL2053460.1"/>
    </source>
</evidence>
<dbReference type="PROSITE" id="PS50330">
    <property type="entry name" value="UIM"/>
    <property type="match status" value="1"/>
</dbReference>
<dbReference type="Gene3D" id="6.10.140.100">
    <property type="match status" value="1"/>
</dbReference>
<dbReference type="SMART" id="SM00726">
    <property type="entry name" value="UIM"/>
    <property type="match status" value="1"/>
</dbReference>
<keyword evidence="3" id="KW-1185">Reference proteome</keyword>
<feature type="region of interest" description="Disordered" evidence="1">
    <location>
        <begin position="842"/>
        <end position="884"/>
    </location>
</feature>
<feature type="region of interest" description="Disordered" evidence="1">
    <location>
        <begin position="180"/>
        <end position="207"/>
    </location>
</feature>
<dbReference type="Proteomes" id="UP001590951">
    <property type="component" value="Unassembled WGS sequence"/>
</dbReference>
<feature type="region of interest" description="Disordered" evidence="1">
    <location>
        <begin position="917"/>
        <end position="939"/>
    </location>
</feature>